<dbReference type="Proteomes" id="UP000530320">
    <property type="component" value="Unassembled WGS sequence"/>
</dbReference>
<evidence type="ECO:0000313" key="2">
    <source>
        <dbReference type="Proteomes" id="UP000530320"/>
    </source>
</evidence>
<name>A0A7W4K1N0_9PROT</name>
<dbReference type="AlphaFoldDB" id="A0A7W4K1N0"/>
<organism evidence="1 2">
    <name type="scientific">Gluconacetobacter dulcium</name>
    <dbReference type="NCBI Taxonomy" id="2729096"/>
    <lineage>
        <taxon>Bacteria</taxon>
        <taxon>Pseudomonadati</taxon>
        <taxon>Pseudomonadota</taxon>
        <taxon>Alphaproteobacteria</taxon>
        <taxon>Acetobacterales</taxon>
        <taxon>Acetobacteraceae</taxon>
        <taxon>Gluconacetobacter</taxon>
    </lineage>
</organism>
<sequence>MDGELDTATVYSATGASVSGLVAGASATFDELAAFDPQISGAILQPDANTTVTQVARTRYQKANLNFSGGNQAAVETFFRKLTGYKGSLKNAQVASFGNGGVVYSVSTPRGVVSLRNVSASGKEWTIQFDPILSNGVRKMKFDFNGAFL</sequence>
<dbReference type="RefSeq" id="WP_183009744.1">
    <property type="nucleotide sequence ID" value="NZ_JABEQP010000010.1"/>
</dbReference>
<reference evidence="1 2" key="1">
    <citation type="submission" date="2020-04" db="EMBL/GenBank/DDBJ databases">
        <title>Description of novel Gluconacetobacter.</title>
        <authorList>
            <person name="Sombolestani A."/>
        </authorList>
    </citation>
    <scope>NUCLEOTIDE SEQUENCE [LARGE SCALE GENOMIC DNA]</scope>
    <source>
        <strain evidence="1 2">LMG 22058</strain>
    </source>
</reference>
<proteinExistence type="predicted"/>
<accession>A0A7W4K1N0</accession>
<comment type="caution">
    <text evidence="1">The sequence shown here is derived from an EMBL/GenBank/DDBJ whole genome shotgun (WGS) entry which is preliminary data.</text>
</comment>
<protein>
    <submittedName>
        <fullName evidence="1">Uncharacterized protein</fullName>
    </submittedName>
</protein>
<dbReference type="EMBL" id="JABEQP010000010">
    <property type="protein sequence ID" value="MBB2198615.1"/>
    <property type="molecule type" value="Genomic_DNA"/>
</dbReference>
<gene>
    <name evidence="1" type="ORF">HLH44_14315</name>
</gene>
<evidence type="ECO:0000313" key="1">
    <source>
        <dbReference type="EMBL" id="MBB2198615.1"/>
    </source>
</evidence>